<dbReference type="STRING" id="33097.A0A150GFQ4"/>
<feature type="domain" description="RING-type" evidence="6">
    <location>
        <begin position="736"/>
        <end position="771"/>
    </location>
</feature>
<dbReference type="Pfam" id="PF13923">
    <property type="entry name" value="zf-C3HC4_2"/>
    <property type="match status" value="1"/>
</dbReference>
<dbReference type="InterPro" id="IPR013083">
    <property type="entry name" value="Znf_RING/FYVE/PHD"/>
</dbReference>
<dbReference type="Gene3D" id="3.30.40.10">
    <property type="entry name" value="Zinc/RING finger domain, C3HC4 (zinc finger)"/>
    <property type="match status" value="1"/>
</dbReference>
<dbReference type="InterPro" id="IPR001841">
    <property type="entry name" value="Znf_RING"/>
</dbReference>
<proteinExistence type="predicted"/>
<evidence type="ECO:0000259" key="6">
    <source>
        <dbReference type="PROSITE" id="PS50089"/>
    </source>
</evidence>
<evidence type="ECO:0000256" key="3">
    <source>
        <dbReference type="ARBA" id="ARBA00022833"/>
    </source>
</evidence>
<evidence type="ECO:0000256" key="2">
    <source>
        <dbReference type="ARBA" id="ARBA00022771"/>
    </source>
</evidence>
<feature type="coiled-coil region" evidence="5">
    <location>
        <begin position="249"/>
        <end position="318"/>
    </location>
</feature>
<protein>
    <recommendedName>
        <fullName evidence="6">RING-type domain-containing protein</fullName>
    </recommendedName>
</protein>
<keyword evidence="3" id="KW-0862">Zinc</keyword>
<feature type="coiled-coil region" evidence="5">
    <location>
        <begin position="158"/>
        <end position="192"/>
    </location>
</feature>
<gene>
    <name evidence="7" type="ORF">GPECTOR_26g575</name>
</gene>
<name>A0A150GFQ4_GONPE</name>
<dbReference type="Proteomes" id="UP000075714">
    <property type="component" value="Unassembled WGS sequence"/>
</dbReference>
<sequence length="821" mass="86953">MMQVKQQELEKVQTALSVEQANGVSLGVQLAEARERCAALEKQADKAKELAAQLAAAQAGQDSLRRDLSHGKAREVAMHETIKGLRQALEEEKQASEQQRKQLESLHKDGGLAAEVHALRASLAEAQGDTRALASELRATKDALGRSGAALAAEAQRAAQLTAQVTGHEDTIRSLQDEVRTLNALVSELRSTIRAGEVALSAARGGQSVLEAQLRGAQRSGQLARQAESETAAKLVAAEAIMKEGKAALEARDRDIAKLRTLLSEAEERHQVSLSSRLAADEVTSGLQLQLAQTRGALADARRQAAAAEQEAARVAAESAEAVAVANGRAASAAKLLSAMQYRMGEASTALAGRVDGAAERLVGRLADRVSRGMAEESERVDKAMAVTTLKLKAWESQLVELEAGLLGMGSAMEALQQAAIRRQAEREREVKEVRGDAAFLRARVDELTAALMGESAARKLLAASKAAQEEEHRAALRAAQAASDDRVEAERQKLGTRLAAVEAEVSRLTQTHARETAAAARQWEAERAGLAKRIEELQAELARAKERERKEKREQPALDQSNALAVLHTRLNADLQAAKDGYEAKLRQHTQQLDEVRSHVRATWATLSKLATDMALLGRNISRAASAAGVAQATPQAADGFGVELPPSLRGVGDDGSGALLGQLGGALRGGLGRLGEGVMALAGALAEAQHRNTQLEAKAASVDPASWSALAAELRGTVAKLLAVEDSLAPPCTCLMCLDVFKAPVTLIPCGHTFCRRCLAAANGLCSECGADSPAVMTIANAPLDAICAKYELKRSALAAIQRALTAQHAAAQQQNRQQ</sequence>
<dbReference type="EMBL" id="LSYV01000027">
    <property type="protein sequence ID" value="KXZ48672.1"/>
    <property type="molecule type" value="Genomic_DNA"/>
</dbReference>
<comment type="caution">
    <text evidence="7">The sequence shown here is derived from an EMBL/GenBank/DDBJ whole genome shotgun (WGS) entry which is preliminary data.</text>
</comment>
<feature type="coiled-coil region" evidence="5">
    <location>
        <begin position="30"/>
        <end position="109"/>
    </location>
</feature>
<evidence type="ECO:0000313" key="8">
    <source>
        <dbReference type="Proteomes" id="UP000075714"/>
    </source>
</evidence>
<keyword evidence="8" id="KW-1185">Reference proteome</keyword>
<dbReference type="PROSITE" id="PS50089">
    <property type="entry name" value="ZF_RING_2"/>
    <property type="match status" value="1"/>
</dbReference>
<evidence type="ECO:0000313" key="7">
    <source>
        <dbReference type="EMBL" id="KXZ48672.1"/>
    </source>
</evidence>
<dbReference type="PROSITE" id="PS00518">
    <property type="entry name" value="ZF_RING_1"/>
    <property type="match status" value="1"/>
</dbReference>
<reference evidence="8" key="1">
    <citation type="journal article" date="2016" name="Nat. Commun.">
        <title>The Gonium pectorale genome demonstrates co-option of cell cycle regulation during the evolution of multicellularity.</title>
        <authorList>
            <person name="Hanschen E.R."/>
            <person name="Marriage T.N."/>
            <person name="Ferris P.J."/>
            <person name="Hamaji T."/>
            <person name="Toyoda A."/>
            <person name="Fujiyama A."/>
            <person name="Neme R."/>
            <person name="Noguchi H."/>
            <person name="Minakuchi Y."/>
            <person name="Suzuki M."/>
            <person name="Kawai-Toyooka H."/>
            <person name="Smith D.R."/>
            <person name="Sparks H."/>
            <person name="Anderson J."/>
            <person name="Bakaric R."/>
            <person name="Luria V."/>
            <person name="Karger A."/>
            <person name="Kirschner M.W."/>
            <person name="Durand P.M."/>
            <person name="Michod R.E."/>
            <person name="Nozaki H."/>
            <person name="Olson B.J."/>
        </authorList>
    </citation>
    <scope>NUCLEOTIDE SEQUENCE [LARGE SCALE GENOMIC DNA]</scope>
    <source>
        <strain evidence="8">NIES-2863</strain>
    </source>
</reference>
<dbReference type="InterPro" id="IPR017907">
    <property type="entry name" value="Znf_RING_CS"/>
</dbReference>
<evidence type="ECO:0000256" key="4">
    <source>
        <dbReference type="PROSITE-ProRule" id="PRU00175"/>
    </source>
</evidence>
<evidence type="ECO:0000256" key="1">
    <source>
        <dbReference type="ARBA" id="ARBA00022723"/>
    </source>
</evidence>
<dbReference type="GO" id="GO:0008270">
    <property type="term" value="F:zinc ion binding"/>
    <property type="evidence" value="ECO:0007669"/>
    <property type="project" value="UniProtKB-KW"/>
</dbReference>
<evidence type="ECO:0000256" key="5">
    <source>
        <dbReference type="SAM" id="Coils"/>
    </source>
</evidence>
<feature type="coiled-coil region" evidence="5">
    <location>
        <begin position="492"/>
        <end position="600"/>
    </location>
</feature>
<dbReference type="OrthoDB" id="6105938at2759"/>
<keyword evidence="1" id="KW-0479">Metal-binding</keyword>
<dbReference type="AlphaFoldDB" id="A0A150GFQ4"/>
<organism evidence="7 8">
    <name type="scientific">Gonium pectorale</name>
    <name type="common">Green alga</name>
    <dbReference type="NCBI Taxonomy" id="33097"/>
    <lineage>
        <taxon>Eukaryota</taxon>
        <taxon>Viridiplantae</taxon>
        <taxon>Chlorophyta</taxon>
        <taxon>core chlorophytes</taxon>
        <taxon>Chlorophyceae</taxon>
        <taxon>CS clade</taxon>
        <taxon>Chlamydomonadales</taxon>
        <taxon>Volvocaceae</taxon>
        <taxon>Gonium</taxon>
    </lineage>
</organism>
<keyword evidence="2 4" id="KW-0863">Zinc-finger</keyword>
<accession>A0A150GFQ4</accession>
<keyword evidence="5" id="KW-0175">Coiled coil</keyword>
<dbReference type="SMART" id="SM00184">
    <property type="entry name" value="RING"/>
    <property type="match status" value="1"/>
</dbReference>
<dbReference type="SUPFAM" id="SSF57850">
    <property type="entry name" value="RING/U-box"/>
    <property type="match status" value="1"/>
</dbReference>